<dbReference type="RefSeq" id="WP_380425679.1">
    <property type="nucleotide sequence ID" value="NZ_JBHRZV010000027.1"/>
</dbReference>
<gene>
    <name evidence="4" type="ORF">ACFORF_03545</name>
</gene>
<sequence>MLWAPPLYFARAGHSWFGLRQTYLTHKYHNLLQLEAKNGRAGIALLAPPYDNKAKKQTKSYQIYHTDLESLEDYLTRLKSGECGDTLYTTLATSDGYKTAAKALQKSGFSEDPDYASKLIAVIESENLTQYD</sequence>
<keyword evidence="2" id="KW-0378">Hydrolase</keyword>
<dbReference type="Gene3D" id="1.10.530.10">
    <property type="match status" value="1"/>
</dbReference>
<organism evidence="4 5">
    <name type="scientific">Streptococcus caprae</name>
    <dbReference type="NCBI Taxonomy" id="1640501"/>
    <lineage>
        <taxon>Bacteria</taxon>
        <taxon>Bacillati</taxon>
        <taxon>Bacillota</taxon>
        <taxon>Bacilli</taxon>
        <taxon>Lactobacillales</taxon>
        <taxon>Streptococcaceae</taxon>
        <taxon>Streptococcus</taxon>
    </lineage>
</organism>
<dbReference type="Proteomes" id="UP001595807">
    <property type="component" value="Unassembled WGS sequence"/>
</dbReference>
<accession>A0ABV8CUI2</accession>
<reference evidence="5" key="1">
    <citation type="journal article" date="2019" name="Int. J. Syst. Evol. Microbiol.">
        <title>The Global Catalogue of Microorganisms (GCM) 10K type strain sequencing project: providing services to taxonomists for standard genome sequencing and annotation.</title>
        <authorList>
            <consortium name="The Broad Institute Genomics Platform"/>
            <consortium name="The Broad Institute Genome Sequencing Center for Infectious Disease"/>
            <person name="Wu L."/>
            <person name="Ma J."/>
        </authorList>
    </citation>
    <scope>NUCLEOTIDE SEQUENCE [LARGE SCALE GENOMIC DNA]</scope>
    <source>
        <strain evidence="5">CCUG 67170</strain>
    </source>
</reference>
<name>A0ABV8CUI2_9STRE</name>
<evidence type="ECO:0000256" key="2">
    <source>
        <dbReference type="ARBA" id="ARBA00022801"/>
    </source>
</evidence>
<feature type="domain" description="Mannosyl-glycoprotein endo-beta-N-acetylglucosamidase-like" evidence="3">
    <location>
        <begin position="18"/>
        <end position="127"/>
    </location>
</feature>
<evidence type="ECO:0000313" key="5">
    <source>
        <dbReference type="Proteomes" id="UP001595807"/>
    </source>
</evidence>
<evidence type="ECO:0000256" key="1">
    <source>
        <dbReference type="ARBA" id="ARBA00010266"/>
    </source>
</evidence>
<dbReference type="PANTHER" id="PTHR33308:SF9">
    <property type="entry name" value="PEPTIDOGLYCAN HYDROLASE FLGJ"/>
    <property type="match status" value="1"/>
</dbReference>
<dbReference type="InterPro" id="IPR051056">
    <property type="entry name" value="Glycosyl_Hydrolase_73"/>
</dbReference>
<dbReference type="EMBL" id="JBHRZV010000027">
    <property type="protein sequence ID" value="MFC3927697.1"/>
    <property type="molecule type" value="Genomic_DNA"/>
</dbReference>
<dbReference type="Pfam" id="PF01832">
    <property type="entry name" value="Glucosaminidase"/>
    <property type="match status" value="1"/>
</dbReference>
<evidence type="ECO:0000313" key="4">
    <source>
        <dbReference type="EMBL" id="MFC3927697.1"/>
    </source>
</evidence>
<protein>
    <submittedName>
        <fullName evidence="4">Glucosaminidase domain-containing protein</fullName>
    </submittedName>
</protein>
<evidence type="ECO:0000259" key="3">
    <source>
        <dbReference type="Pfam" id="PF01832"/>
    </source>
</evidence>
<comment type="caution">
    <text evidence="4">The sequence shown here is derived from an EMBL/GenBank/DDBJ whole genome shotgun (WGS) entry which is preliminary data.</text>
</comment>
<proteinExistence type="inferred from homology"/>
<dbReference type="PANTHER" id="PTHR33308">
    <property type="entry name" value="PEPTIDOGLYCAN HYDROLASE FLGJ"/>
    <property type="match status" value="1"/>
</dbReference>
<dbReference type="InterPro" id="IPR002901">
    <property type="entry name" value="MGlyc_endo_b_GlcNAc-like_dom"/>
</dbReference>
<keyword evidence="5" id="KW-1185">Reference proteome</keyword>
<comment type="similarity">
    <text evidence="1">Belongs to the glycosyl hydrolase 73 family.</text>
</comment>